<accession>A0AAU7V6H5</accession>
<evidence type="ECO:0000313" key="2">
    <source>
        <dbReference type="EMBL" id="XBW07001.1"/>
    </source>
</evidence>
<organism evidence="2">
    <name type="scientific">Rhodococcus sp. D-6</name>
    <dbReference type="NCBI Taxonomy" id="1387842"/>
    <lineage>
        <taxon>Bacteria</taxon>
        <taxon>Bacillati</taxon>
        <taxon>Actinomycetota</taxon>
        <taxon>Actinomycetes</taxon>
        <taxon>Mycobacteriales</taxon>
        <taxon>Nocardiaceae</taxon>
        <taxon>Rhodococcus</taxon>
    </lineage>
</organism>
<feature type="domain" description="TadE-like" evidence="1">
    <location>
        <begin position="115"/>
        <end position="157"/>
    </location>
</feature>
<sequence length="244" mass="26297">MTHPTTTDWRDAIDTFYHRGPGGDAALAAAHPDLVQALHDLAPGQTLMVAGVPVTRQEPSQDDRWPDRDRWDVDGFANNASPWVVVQSIQSMRRHSNSRGRRWLTRLRGPRDEHGYTAVELLAMTTVLVGMITVVVGGGRIVDSNSQVDDAAYAAARAASLETSFEAAQIAGRDAAKDSLADRGKACTQLTVSFAGTDFRTSGQVTARVTCHANLSDVVGFGLPGAKSFTATAVVPIEQYRRLP</sequence>
<gene>
    <name evidence="2" type="ORF">RBB84_25175</name>
</gene>
<evidence type="ECO:0000259" key="1">
    <source>
        <dbReference type="Pfam" id="PF07811"/>
    </source>
</evidence>
<dbReference type="RefSeq" id="WP_350247775.1">
    <property type="nucleotide sequence ID" value="NZ_CP132972.1"/>
</dbReference>
<dbReference type="Pfam" id="PF07811">
    <property type="entry name" value="TadE"/>
    <property type="match status" value="1"/>
</dbReference>
<protein>
    <submittedName>
        <fullName evidence="2">TadE/TadG family type IV pilus assembly protein</fullName>
    </submittedName>
</protein>
<reference evidence="2" key="1">
    <citation type="submission" date="2023-08" db="EMBL/GenBank/DDBJ databases">
        <title>The novel hydrolase IpcH responsible for the initial isoprocarb degradation step in Rhodococcus sp. D-6.</title>
        <authorList>
            <person name="Zhu Q."/>
        </authorList>
    </citation>
    <scope>NUCLEOTIDE SEQUENCE</scope>
    <source>
        <strain evidence="2">D-6</strain>
        <plasmid evidence="2">p2-D-6</plasmid>
    </source>
</reference>
<keyword evidence="2" id="KW-0614">Plasmid</keyword>
<dbReference type="EMBL" id="CP132972">
    <property type="protein sequence ID" value="XBW07001.1"/>
    <property type="molecule type" value="Genomic_DNA"/>
</dbReference>
<name>A0AAU7V6H5_9NOCA</name>
<proteinExistence type="predicted"/>
<geneLocation type="plasmid" evidence="2">
    <name>p2-D-6</name>
</geneLocation>
<dbReference type="AlphaFoldDB" id="A0AAU7V6H5"/>
<dbReference type="KEGG" id="rhox:RBB84_25175"/>
<dbReference type="InterPro" id="IPR012495">
    <property type="entry name" value="TadE-like_dom"/>
</dbReference>